<dbReference type="EMBL" id="NVIY01000023">
    <property type="protein sequence ID" value="PGD34749.1"/>
    <property type="molecule type" value="Genomic_DNA"/>
</dbReference>
<dbReference type="InterPro" id="IPR023393">
    <property type="entry name" value="START-like_dom_sf"/>
</dbReference>
<name>A0A2C4YKY0_9BACI</name>
<dbReference type="RefSeq" id="WP_098707784.1">
    <property type="nucleotide sequence ID" value="NZ_NUTJ01000018.1"/>
</dbReference>
<proteinExistence type="predicted"/>
<dbReference type="Gene3D" id="3.30.530.20">
    <property type="match status" value="1"/>
</dbReference>
<dbReference type="CDD" id="cd07812">
    <property type="entry name" value="SRPBCC"/>
    <property type="match status" value="1"/>
</dbReference>
<gene>
    <name evidence="1" type="ORF">COM27_15325</name>
</gene>
<accession>A0A2C4YKY0</accession>
<sequence>MAKGTHSIELDIPLENIWIFINNINNWAPLVSGYVKHRIINNQHSSWRLYGDIGIIKRNVDLHVKIIEQKDYDKISFTIASPTKKLTGSGFFHAEAISPSKKRITSELEMKEKGKNTFIINRVMTPFLHIMINQLSKRIADKLKNQ</sequence>
<comment type="caution">
    <text evidence="1">The sequence shown here is derived from an EMBL/GenBank/DDBJ whole genome shotgun (WGS) entry which is preliminary data.</text>
</comment>
<evidence type="ECO:0008006" key="3">
    <source>
        <dbReference type="Google" id="ProtNLM"/>
    </source>
</evidence>
<dbReference type="SUPFAM" id="SSF55961">
    <property type="entry name" value="Bet v1-like"/>
    <property type="match status" value="1"/>
</dbReference>
<dbReference type="AlphaFoldDB" id="A0A2C4YKY0"/>
<reference evidence="1 2" key="1">
    <citation type="submission" date="2017-09" db="EMBL/GenBank/DDBJ databases">
        <title>Large-scale bioinformatics analysis of Bacillus genomes uncovers conserved roles of natural products in bacterial physiology.</title>
        <authorList>
            <consortium name="Agbiome Team Llc"/>
            <person name="Bleich R.M."/>
            <person name="Grubbs K.J."/>
            <person name="Santa Maria K.C."/>
            <person name="Allen S.E."/>
            <person name="Farag S."/>
            <person name="Shank E.A."/>
            <person name="Bowers A."/>
        </authorList>
    </citation>
    <scope>NUCLEOTIDE SEQUENCE [LARGE SCALE GENOMIC DNA]</scope>
    <source>
        <strain evidence="1 2">AFS065610</strain>
    </source>
</reference>
<organism evidence="1 2">
    <name type="scientific">Bacillus wiedmannii</name>
    <dbReference type="NCBI Taxonomy" id="1890302"/>
    <lineage>
        <taxon>Bacteria</taxon>
        <taxon>Bacillati</taxon>
        <taxon>Bacillota</taxon>
        <taxon>Bacilli</taxon>
        <taxon>Bacillales</taxon>
        <taxon>Bacillaceae</taxon>
        <taxon>Bacillus</taxon>
        <taxon>Bacillus cereus group</taxon>
    </lineage>
</organism>
<evidence type="ECO:0000313" key="2">
    <source>
        <dbReference type="Proteomes" id="UP000223472"/>
    </source>
</evidence>
<dbReference type="Proteomes" id="UP000223472">
    <property type="component" value="Unassembled WGS sequence"/>
</dbReference>
<evidence type="ECO:0000313" key="1">
    <source>
        <dbReference type="EMBL" id="PGD34749.1"/>
    </source>
</evidence>
<protein>
    <recommendedName>
        <fullName evidence="3">SRPBCC family protein</fullName>
    </recommendedName>
</protein>